<dbReference type="InterPro" id="IPR029058">
    <property type="entry name" value="AB_hydrolase_fold"/>
</dbReference>
<keyword evidence="7" id="KW-0812">Transmembrane</keyword>
<dbReference type="GO" id="GO:0005524">
    <property type="term" value="F:ATP binding"/>
    <property type="evidence" value="ECO:0007669"/>
    <property type="project" value="UniProtKB-KW"/>
</dbReference>
<dbReference type="Gene3D" id="3.40.50.1820">
    <property type="entry name" value="alpha/beta hydrolase"/>
    <property type="match status" value="1"/>
</dbReference>
<dbReference type="InterPro" id="IPR003593">
    <property type="entry name" value="AAA+_ATPase"/>
</dbReference>
<reference evidence="9" key="1">
    <citation type="submission" date="2020-05" db="EMBL/GenBank/DDBJ databases">
        <authorList>
            <person name="Chiriac C."/>
            <person name="Salcher M."/>
            <person name="Ghai R."/>
            <person name="Kavagutti S V."/>
        </authorList>
    </citation>
    <scope>NUCLEOTIDE SEQUENCE</scope>
</reference>
<keyword evidence="3" id="KW-0547">Nucleotide-binding</keyword>
<dbReference type="Gene3D" id="2.60.120.260">
    <property type="entry name" value="Galactose-binding domain-like"/>
    <property type="match status" value="1"/>
</dbReference>
<evidence type="ECO:0000256" key="6">
    <source>
        <dbReference type="SAM" id="MobiDB-lite"/>
    </source>
</evidence>
<evidence type="ECO:0000256" key="3">
    <source>
        <dbReference type="ARBA" id="ARBA00022741"/>
    </source>
</evidence>
<dbReference type="SMART" id="SM00939">
    <property type="entry name" value="PepX_C"/>
    <property type="match status" value="1"/>
</dbReference>
<accession>A0A6J6CQG4</accession>
<dbReference type="SMART" id="SM00382">
    <property type="entry name" value="AAA"/>
    <property type="match status" value="1"/>
</dbReference>
<dbReference type="InterPro" id="IPR000383">
    <property type="entry name" value="Xaa-Pro-like_dom"/>
</dbReference>
<keyword evidence="7" id="KW-0472">Membrane</keyword>
<dbReference type="GO" id="GO:0008239">
    <property type="term" value="F:dipeptidyl-peptidase activity"/>
    <property type="evidence" value="ECO:0007669"/>
    <property type="project" value="InterPro"/>
</dbReference>
<dbReference type="InterPro" id="IPR008979">
    <property type="entry name" value="Galactose-bd-like_sf"/>
</dbReference>
<dbReference type="InterPro" id="IPR013736">
    <property type="entry name" value="Xaa-Pro_dipept_C"/>
</dbReference>
<dbReference type="EMBL" id="CAEZSR010000032">
    <property type="protein sequence ID" value="CAB4552639.1"/>
    <property type="molecule type" value="Genomic_DNA"/>
</dbReference>
<keyword evidence="7" id="KW-1133">Transmembrane helix</keyword>
<feature type="transmembrane region" description="Helical" evidence="7">
    <location>
        <begin position="591"/>
        <end position="612"/>
    </location>
</feature>
<name>A0A6J6CQG4_9ZZZZ</name>
<gene>
    <name evidence="9" type="ORF">UFOPK1493_01183</name>
</gene>
<keyword evidence="5" id="KW-0067">ATP-binding</keyword>
<sequence length="877" mass="90398">MSPSHAGAPLLIERTTHVDSAVADPPQRSAGSAATAQGALIAVRLGVVAAGVSACIAGLAATLPPATTAVAASGPTPVTIEGGPTSSSDPTPVELSADLYVPDVTPAPAVVLAHGFGGSKGSVAEQANDLAAAGFVVVAYTARGFGDSTGTISMNSPEFEVADASRVIDHLAGLSIVETEAPGDPVVGVAGGSYGGALALMAAGLDERVDAVAADITWNDLESSLFAQSELGTDTPGVFKRLWTAIFFSAGLDSPPGRADICGRFSQEWCDAYTAVATNAPLTDEVRALMRRSSPASITDRIAVPTLLGGGQADSLFPLQQVDATAAQIRAANPDTPVKVVWHAQGHDGGVDESDRLETMTRAWFRAHLDGGPPVSLDFEVSRVTGSALDDRQSGTVEILTSPRYPGLAGESERAIPIAGPPQRILAPAGGLPAAVSSLPGIGALGGLLALVGEQVAPNQSAVFVSEPLGEPTRIIGASRVSIEVSSDAPRRASLFVGLRIETRAGAFVLPNGLVAPVNVDVGPTARRVDVELPAIVADVAAGDRLVVTVSTTDQAFRTPEEPAVYAVALAGSSVVIPQLEMTARAEGFPLWAWPLMTLGICVAMAIALRLGRPRADGVAQRPDLVGSPLVIEGLVKQYGEGVRAVAGVDITVSQGVVLGLLGPNGAGKTTTMRMAMGLIRPTEGSVFIFGERVTPGAPVLSRVGAFVEGPGFLPHLSGRENLELYWRASGRSGAMHLDEVLEIAGLGAAVDRKVRTYSQGMKQRLGIAQAMLGLPDILLLDEPTNGLDPPQIREMRQILREYATNGRTVILSSHLLSEVEQTCTDVVVMHRGTVVAAGTVGELLAGRSGDHLEDVFMDLVGSDHLVNAGPLAEGDR</sequence>
<dbReference type="SUPFAM" id="SSF49785">
    <property type="entry name" value="Galactose-binding domain-like"/>
    <property type="match status" value="1"/>
</dbReference>
<keyword evidence="2" id="KW-0813">Transport</keyword>
<proteinExistence type="inferred from homology"/>
<dbReference type="PANTHER" id="PTHR43335:SF4">
    <property type="entry name" value="ABC TRANSPORTER, ATP-BINDING PROTEIN"/>
    <property type="match status" value="1"/>
</dbReference>
<dbReference type="Pfam" id="PF08530">
    <property type="entry name" value="PepX_C"/>
    <property type="match status" value="1"/>
</dbReference>
<feature type="domain" description="ABC transporter" evidence="8">
    <location>
        <begin position="630"/>
        <end position="857"/>
    </location>
</feature>
<evidence type="ECO:0000256" key="1">
    <source>
        <dbReference type="ARBA" id="ARBA00005417"/>
    </source>
</evidence>
<evidence type="ECO:0000313" key="9">
    <source>
        <dbReference type="EMBL" id="CAB4552639.1"/>
    </source>
</evidence>
<dbReference type="Pfam" id="PF00005">
    <property type="entry name" value="ABC_tran"/>
    <property type="match status" value="1"/>
</dbReference>
<dbReference type="SUPFAM" id="SSF52540">
    <property type="entry name" value="P-loop containing nucleoside triphosphate hydrolases"/>
    <property type="match status" value="1"/>
</dbReference>
<dbReference type="PROSITE" id="PS00211">
    <property type="entry name" value="ABC_TRANSPORTER_1"/>
    <property type="match status" value="1"/>
</dbReference>
<dbReference type="Gene3D" id="3.40.50.300">
    <property type="entry name" value="P-loop containing nucleotide triphosphate hydrolases"/>
    <property type="match status" value="1"/>
</dbReference>
<dbReference type="InterPro" id="IPR003439">
    <property type="entry name" value="ABC_transporter-like_ATP-bd"/>
</dbReference>
<dbReference type="Pfam" id="PF02129">
    <property type="entry name" value="Peptidase_S15"/>
    <property type="match status" value="1"/>
</dbReference>
<dbReference type="SUPFAM" id="SSF53474">
    <property type="entry name" value="alpha/beta-Hydrolases"/>
    <property type="match status" value="1"/>
</dbReference>
<dbReference type="InterPro" id="IPR017871">
    <property type="entry name" value="ABC_transporter-like_CS"/>
</dbReference>
<organism evidence="9">
    <name type="scientific">freshwater metagenome</name>
    <dbReference type="NCBI Taxonomy" id="449393"/>
    <lineage>
        <taxon>unclassified sequences</taxon>
        <taxon>metagenomes</taxon>
        <taxon>ecological metagenomes</taxon>
    </lineage>
</organism>
<protein>
    <submittedName>
        <fullName evidence="9">Unannotated protein</fullName>
    </submittedName>
</protein>
<evidence type="ECO:0000256" key="7">
    <source>
        <dbReference type="SAM" id="Phobius"/>
    </source>
</evidence>
<dbReference type="PANTHER" id="PTHR43335">
    <property type="entry name" value="ABC TRANSPORTER, ATP-BINDING PROTEIN"/>
    <property type="match status" value="1"/>
</dbReference>
<dbReference type="InterPro" id="IPR027417">
    <property type="entry name" value="P-loop_NTPase"/>
</dbReference>
<dbReference type="GO" id="GO:0016887">
    <property type="term" value="F:ATP hydrolysis activity"/>
    <property type="evidence" value="ECO:0007669"/>
    <property type="project" value="InterPro"/>
</dbReference>
<evidence type="ECO:0000259" key="8">
    <source>
        <dbReference type="PROSITE" id="PS50893"/>
    </source>
</evidence>
<dbReference type="AlphaFoldDB" id="A0A6J6CQG4"/>
<feature type="region of interest" description="Disordered" evidence="6">
    <location>
        <begin position="74"/>
        <end position="94"/>
    </location>
</feature>
<evidence type="ECO:0000256" key="2">
    <source>
        <dbReference type="ARBA" id="ARBA00022448"/>
    </source>
</evidence>
<evidence type="ECO:0000256" key="5">
    <source>
        <dbReference type="ARBA" id="ARBA00022840"/>
    </source>
</evidence>
<comment type="similarity">
    <text evidence="1">Belongs to the ABC transporter superfamily.</text>
</comment>
<dbReference type="PROSITE" id="PS50893">
    <property type="entry name" value="ABC_TRANSPORTER_2"/>
    <property type="match status" value="1"/>
</dbReference>
<evidence type="ECO:0000256" key="4">
    <source>
        <dbReference type="ARBA" id="ARBA00022801"/>
    </source>
</evidence>
<keyword evidence="4" id="KW-0378">Hydrolase</keyword>